<sequence>MLRRNFSSKSAQNSFSNAMNFGKKAHQLVCQKVEGIVSIAEENNRSESTDIDVYFMPKTSDLMNTITSQLPFNTCANALRNFNADLCEHAFVYPVSKDEKKRALLVGLGEAPKINEMSLRKAVDCAVKQLRQKSITDATFTLPNNLETVPFTRSCQIFTQSAMLSNYQFDKYLTNQNQDEDDKLKLKLPLRRISLRAPNNLKNHIEEQVIVTQETIFARNLGNERADVMTPAFMEKIAMECMELPNVKVTVLQESDLRKEGMNMFLAVGQAATCPPRLILLHYEGDPNSTKKIGLVGKGVTFDTGGLNLKPTGSMETMHMDMCGSAAVFGAFRAAVRLGLKVNIICALGMAENAIGSKAVKPHAIVKAHNGMTVEISNTDAEGRLVLGDTLSYVQKMHKPKTLINVATLTGACVVALGEYAAGVFSNEKDLARKIEASGKECYERCWPLPIFPEHSAELKGYQSDSRSTGKTRYGGASVAAAFLQQFIEKDVAWAHIDAAGPCSYSQDHPNFPRGATGFGVHVLYTYLKNHEQSC</sequence>
<reference evidence="8" key="1">
    <citation type="journal article" date="2011" name="PLoS Biol.">
        <title>Gene gain and loss during evolution of obligate parasitism in the white rust pathogen of Arabidopsis thaliana.</title>
        <authorList>
            <person name="Kemen E."/>
            <person name="Gardiner A."/>
            <person name="Schultz-Larsen T."/>
            <person name="Kemen A.C."/>
            <person name="Balmuth A.L."/>
            <person name="Robert-Seilaniantz A."/>
            <person name="Bailey K."/>
            <person name="Holub E."/>
            <person name="Studholme D.J."/>
            <person name="Maclean D."/>
            <person name="Jones J.D."/>
        </authorList>
    </citation>
    <scope>NUCLEOTIDE SEQUENCE</scope>
</reference>
<dbReference type="Gene3D" id="3.40.630.10">
    <property type="entry name" value="Zn peptidases"/>
    <property type="match status" value="1"/>
</dbReference>
<dbReference type="GO" id="GO:0030145">
    <property type="term" value="F:manganese ion binding"/>
    <property type="evidence" value="ECO:0007669"/>
    <property type="project" value="InterPro"/>
</dbReference>
<evidence type="ECO:0000256" key="6">
    <source>
        <dbReference type="ARBA" id="ARBA00022801"/>
    </source>
</evidence>
<dbReference type="PANTHER" id="PTHR11963:SF23">
    <property type="entry name" value="CYTOSOL AMINOPEPTIDASE"/>
    <property type="match status" value="1"/>
</dbReference>
<dbReference type="Pfam" id="PF00883">
    <property type="entry name" value="Peptidase_M17"/>
    <property type="match status" value="1"/>
</dbReference>
<gene>
    <name evidence="8" type="primary">AlNc14C184G8282</name>
    <name evidence="8" type="ORF">ALNC14_093270</name>
</gene>
<dbReference type="InterPro" id="IPR023042">
    <property type="entry name" value="Peptidase_M17_leu_NH2_pept"/>
</dbReference>
<dbReference type="PRINTS" id="PR00481">
    <property type="entry name" value="LAMNOPPTDASE"/>
</dbReference>
<dbReference type="SUPFAM" id="SSF53187">
    <property type="entry name" value="Zn-dependent exopeptidases"/>
    <property type="match status" value="1"/>
</dbReference>
<dbReference type="InterPro" id="IPR011356">
    <property type="entry name" value="Leucine_aapep/pepB"/>
</dbReference>
<dbReference type="EMBL" id="FR824229">
    <property type="protein sequence ID" value="CCA23184.1"/>
    <property type="molecule type" value="Genomic_DNA"/>
</dbReference>
<organism evidence="8">
    <name type="scientific">Albugo laibachii Nc14</name>
    <dbReference type="NCBI Taxonomy" id="890382"/>
    <lineage>
        <taxon>Eukaryota</taxon>
        <taxon>Sar</taxon>
        <taxon>Stramenopiles</taxon>
        <taxon>Oomycota</taxon>
        <taxon>Peronosporomycetes</taxon>
        <taxon>Albuginales</taxon>
        <taxon>Albuginaceae</taxon>
        <taxon>Albugo</taxon>
    </lineage>
</organism>
<keyword evidence="4 8" id="KW-0031">Aminopeptidase</keyword>
<reference evidence="8" key="2">
    <citation type="submission" date="2011-02" db="EMBL/GenBank/DDBJ databases">
        <authorList>
            <person name="MacLean D."/>
        </authorList>
    </citation>
    <scope>NUCLEOTIDE SEQUENCE</scope>
</reference>
<evidence type="ECO:0000256" key="5">
    <source>
        <dbReference type="ARBA" id="ARBA00022670"/>
    </source>
</evidence>
<dbReference type="HAMAP" id="MF_00181">
    <property type="entry name" value="Cytosol_peptidase_M17"/>
    <property type="match status" value="1"/>
</dbReference>
<comment type="similarity">
    <text evidence="3">Belongs to the peptidase M17 family.</text>
</comment>
<dbReference type="AlphaFoldDB" id="F0WPD7"/>
<dbReference type="PANTHER" id="PTHR11963">
    <property type="entry name" value="LEUCINE AMINOPEPTIDASE-RELATED"/>
    <property type="match status" value="1"/>
</dbReference>
<evidence type="ECO:0000256" key="3">
    <source>
        <dbReference type="ARBA" id="ARBA00009528"/>
    </source>
</evidence>
<comment type="catalytic activity">
    <reaction evidence="1">
        <text>Release of an N-terminal amino acid, Xaa-|-Yaa-, in which Xaa is preferably Leu, but may be other amino acids including Pro although not Arg or Lys, and Yaa may be Pro. Amino acid amides and methyl esters are also readily hydrolyzed, but rates on arylamides are exceedingly low.</text>
        <dbReference type="EC" id="3.4.11.1"/>
    </reaction>
</comment>
<dbReference type="InterPro" id="IPR008283">
    <property type="entry name" value="Peptidase_M17_N"/>
</dbReference>
<accession>F0WPD7</accession>
<name>F0WPD7_9STRA</name>
<dbReference type="Pfam" id="PF02789">
    <property type="entry name" value="Peptidase_M17_N"/>
    <property type="match status" value="1"/>
</dbReference>
<dbReference type="Gene3D" id="3.40.220.10">
    <property type="entry name" value="Leucine Aminopeptidase, subunit E, domain 1"/>
    <property type="match status" value="1"/>
</dbReference>
<dbReference type="GO" id="GO:0005737">
    <property type="term" value="C:cytoplasm"/>
    <property type="evidence" value="ECO:0007669"/>
    <property type="project" value="InterPro"/>
</dbReference>
<feature type="domain" description="Cytosol aminopeptidase" evidence="7">
    <location>
        <begin position="378"/>
        <end position="385"/>
    </location>
</feature>
<dbReference type="InterPro" id="IPR043472">
    <property type="entry name" value="Macro_dom-like"/>
</dbReference>
<dbReference type="HOGENOM" id="CLU_013734_2_2_1"/>
<dbReference type="InterPro" id="IPR000819">
    <property type="entry name" value="Peptidase_M17_C"/>
</dbReference>
<evidence type="ECO:0000256" key="4">
    <source>
        <dbReference type="ARBA" id="ARBA00022438"/>
    </source>
</evidence>
<evidence type="ECO:0000313" key="8">
    <source>
        <dbReference type="EMBL" id="CCA23184.1"/>
    </source>
</evidence>
<keyword evidence="6" id="KW-0378">Hydrolase</keyword>
<keyword evidence="5" id="KW-0645">Protease</keyword>
<dbReference type="GO" id="GO:0006508">
    <property type="term" value="P:proteolysis"/>
    <property type="evidence" value="ECO:0007669"/>
    <property type="project" value="UniProtKB-KW"/>
</dbReference>
<comment type="catalytic activity">
    <reaction evidence="2">
        <text>Release of N-terminal proline from a peptide.</text>
        <dbReference type="EC" id="3.4.11.5"/>
    </reaction>
</comment>
<proteinExistence type="inferred from homology"/>
<protein>
    <submittedName>
        <fullName evidence="8">Cytosol aminopeptidase putative</fullName>
    </submittedName>
</protein>
<evidence type="ECO:0000256" key="1">
    <source>
        <dbReference type="ARBA" id="ARBA00000135"/>
    </source>
</evidence>
<dbReference type="CDD" id="cd00433">
    <property type="entry name" value="Peptidase_M17"/>
    <property type="match status" value="1"/>
</dbReference>
<evidence type="ECO:0000259" key="7">
    <source>
        <dbReference type="PROSITE" id="PS00631"/>
    </source>
</evidence>
<dbReference type="SUPFAM" id="SSF52949">
    <property type="entry name" value="Macro domain-like"/>
    <property type="match status" value="1"/>
</dbReference>
<evidence type="ECO:0000256" key="2">
    <source>
        <dbReference type="ARBA" id="ARBA00001585"/>
    </source>
</evidence>
<dbReference type="GO" id="GO:0070006">
    <property type="term" value="F:metalloaminopeptidase activity"/>
    <property type="evidence" value="ECO:0007669"/>
    <property type="project" value="InterPro"/>
</dbReference>
<dbReference type="PROSITE" id="PS00631">
    <property type="entry name" value="CYTOSOL_AP"/>
    <property type="match status" value="1"/>
</dbReference>